<protein>
    <submittedName>
        <fullName evidence="1">Lef2</fullName>
    </submittedName>
</protein>
<reference evidence="1 2" key="1">
    <citation type="journal article" date="2013" name="Virus Genes">
        <title>The genome of a baculovirus isolated from Hemileuca sp. encodes a serpin ortholog.</title>
        <authorList>
            <person name="Rohrmann G.F."/>
            <person name="Erlandson M.A."/>
            <person name="Theilmann D.A."/>
        </authorList>
    </citation>
    <scope>NUCLEOTIDE SEQUENCE [LARGE SCALE GENOMIC DNA]</scope>
</reference>
<dbReference type="KEGG" id="vg:16489516"/>
<dbReference type="InterPro" id="IPR004283">
    <property type="entry name" value="Lef-2"/>
</dbReference>
<sequence>MDNVAEKKEEDYLFWNSSISFKDIDKTKQYLVLVEDFDFEIDCYTPFYNNGQCIKIFGTILFHLIKNKNKKTILSPAASLKIKPSTIDTTKRSHRNVCFKSVSSNKKNIIHLIKSTLRMPPCMLNLLNLIEIAPRGGRFKKRFVFNCYIVNLITCTKCNKHCIVDAMNTLYDYDEKCMREFFHLINKNNSPYKPPNCANMSKSNLCFKSSQCKGSNPLCNK</sequence>
<dbReference type="OrthoDB" id="19212at10239"/>
<dbReference type="RefSeq" id="YP_008378330.1">
    <property type="nucleotide sequence ID" value="NC_021923.1"/>
</dbReference>
<dbReference type="Pfam" id="PF03041">
    <property type="entry name" value="Baculo_LEF-2"/>
    <property type="match status" value="1"/>
</dbReference>
<dbReference type="Proteomes" id="UP000203768">
    <property type="component" value="Segment"/>
</dbReference>
<dbReference type="GO" id="GO:0019083">
    <property type="term" value="P:viral transcription"/>
    <property type="evidence" value="ECO:0007669"/>
    <property type="project" value="InterPro"/>
</dbReference>
<keyword evidence="2" id="KW-1185">Reference proteome</keyword>
<name>S5MK76_9ABAC</name>
<dbReference type="GeneID" id="16489516"/>
<dbReference type="EMBL" id="KF158713">
    <property type="protein sequence ID" value="AGR56866.1"/>
    <property type="molecule type" value="Genomic_DNA"/>
</dbReference>
<accession>S5MK76</accession>
<gene>
    <name evidence="1" type="ORF">Hesp114</name>
</gene>
<proteinExistence type="predicted"/>
<evidence type="ECO:0000313" key="2">
    <source>
        <dbReference type="Proteomes" id="UP000203768"/>
    </source>
</evidence>
<organism evidence="1 2">
    <name type="scientific">Hemileuca sp. nucleopolyhedrovirus</name>
    <dbReference type="NCBI Taxonomy" id="1367203"/>
    <lineage>
        <taxon>Viruses</taxon>
        <taxon>Viruses incertae sedis</taxon>
        <taxon>Naldaviricetes</taxon>
        <taxon>Lefavirales</taxon>
        <taxon>Baculoviridae</taxon>
        <taxon>Alphabaculovirus</taxon>
        <taxon>Alphabaculovirus heleucae</taxon>
        <taxon>Hemileuca species nucleopolyhedrovirus</taxon>
    </lineage>
</organism>
<evidence type="ECO:0000313" key="1">
    <source>
        <dbReference type="EMBL" id="AGR56866.1"/>
    </source>
</evidence>